<comment type="caution">
    <text evidence="1">The sequence shown here is derived from an EMBL/GenBank/DDBJ whole genome shotgun (WGS) entry which is preliminary data.</text>
</comment>
<evidence type="ECO:0000313" key="1">
    <source>
        <dbReference type="EMBL" id="PRQ23278.1"/>
    </source>
</evidence>
<dbReference type="AlphaFoldDB" id="A0A2P6PMW5"/>
<dbReference type="EMBL" id="PDCK01000044">
    <property type="protein sequence ID" value="PRQ23278.1"/>
    <property type="molecule type" value="Genomic_DNA"/>
</dbReference>
<dbReference type="Gramene" id="PRQ23278">
    <property type="protein sequence ID" value="PRQ23278"/>
    <property type="gene ID" value="RchiOBHm_Chr6g0259601"/>
</dbReference>
<name>A0A2P6PMW5_ROSCH</name>
<proteinExistence type="predicted"/>
<dbReference type="Proteomes" id="UP000238479">
    <property type="component" value="Chromosome 6"/>
</dbReference>
<protein>
    <submittedName>
        <fullName evidence="1">Uncharacterized protein</fullName>
    </submittedName>
</protein>
<organism evidence="1 2">
    <name type="scientific">Rosa chinensis</name>
    <name type="common">China rose</name>
    <dbReference type="NCBI Taxonomy" id="74649"/>
    <lineage>
        <taxon>Eukaryota</taxon>
        <taxon>Viridiplantae</taxon>
        <taxon>Streptophyta</taxon>
        <taxon>Embryophyta</taxon>
        <taxon>Tracheophyta</taxon>
        <taxon>Spermatophyta</taxon>
        <taxon>Magnoliopsida</taxon>
        <taxon>eudicotyledons</taxon>
        <taxon>Gunneridae</taxon>
        <taxon>Pentapetalae</taxon>
        <taxon>rosids</taxon>
        <taxon>fabids</taxon>
        <taxon>Rosales</taxon>
        <taxon>Rosaceae</taxon>
        <taxon>Rosoideae</taxon>
        <taxon>Rosoideae incertae sedis</taxon>
        <taxon>Rosa</taxon>
    </lineage>
</organism>
<evidence type="ECO:0000313" key="2">
    <source>
        <dbReference type="Proteomes" id="UP000238479"/>
    </source>
</evidence>
<accession>A0A2P6PMW5</accession>
<sequence>MGFRRCTADPSRRLVEERWRHRHRPRLASASLHGDGWALIWWLIWLRSLPGSEMAERLGALRWVPRVIEVFLVGWCWVHTNMLVKTFPRVWIWDPGDPLPDSVLCWIIPLSVLRLFSGGSSLPRFYKKSWHSHAVSITIACIGEQCSLCWVEFRFDWSADLLHARIANSDCWVYNFQGHDNGSVVGNYLEDDEDLPSEFASFSRKVSKQSFIVQEQPVDVVHLLVCSILALAPRRFLSLYAPHWDALLSDFNR</sequence>
<keyword evidence="2" id="KW-1185">Reference proteome</keyword>
<reference evidence="1 2" key="1">
    <citation type="journal article" date="2018" name="Nat. Genet.">
        <title>The Rosa genome provides new insights in the design of modern roses.</title>
        <authorList>
            <person name="Bendahmane M."/>
        </authorList>
    </citation>
    <scope>NUCLEOTIDE SEQUENCE [LARGE SCALE GENOMIC DNA]</scope>
    <source>
        <strain evidence="2">cv. Old Blush</strain>
    </source>
</reference>
<gene>
    <name evidence="1" type="ORF">RchiOBHm_Chr6g0259601</name>
</gene>